<accession>A0ABR2TQK0</accession>
<evidence type="ECO:0000256" key="3">
    <source>
        <dbReference type="ARBA" id="ARBA00022840"/>
    </source>
</evidence>
<keyword evidence="7" id="KW-1185">Reference proteome</keyword>
<keyword evidence="1 4" id="KW-0677">Repeat</keyword>
<evidence type="ECO:0000259" key="5">
    <source>
        <dbReference type="PROSITE" id="PS51903"/>
    </source>
</evidence>
<sequence>MQTPALRISSDPISLYNKALIFGQDFPSPITTSSSRLGRCVAIQVAKFEGFTVKAIEAIMLAHGESRRLGHNYIGTEHILLGLIGGGTGLVANIFKFWQVKLKDARKQVGKISPRGSGCFSLGFPFSSLATSALLCSFEEARIRGHNSIKQEHLLLGLLREPVARRVLDGFFRGSRPDWCDIYDKVIYYIGKGEGSAGNTTMPALVRYEHMEKDPSLTMPSFSVDETILILKRVQVHYEIHHKLRYSDEALIAAAELSYQYISDGRLPDNAIDLIHEAGVCVCARHAQFLEATREFRREFRQVMKSKNETSPIGEEYLDLIDRAEELRFQIGIFHEASKAGKVVTEVDIQDIVSSWTGISAKQPCTAVSVLGTRWYGARPLHRHVEDIMAERLAVMVNVGSNGNVVVQSFAFN</sequence>
<evidence type="ECO:0000256" key="4">
    <source>
        <dbReference type="PROSITE-ProRule" id="PRU01251"/>
    </source>
</evidence>
<evidence type="ECO:0000313" key="7">
    <source>
        <dbReference type="Proteomes" id="UP001396334"/>
    </source>
</evidence>
<dbReference type="Gene3D" id="1.10.1780.10">
    <property type="entry name" value="Clp, N-terminal domain"/>
    <property type="match status" value="1"/>
</dbReference>
<dbReference type="InterPro" id="IPR004176">
    <property type="entry name" value="Clp_R_N"/>
</dbReference>
<evidence type="ECO:0000256" key="2">
    <source>
        <dbReference type="ARBA" id="ARBA00022741"/>
    </source>
</evidence>
<feature type="domain" description="Clp R" evidence="5">
    <location>
        <begin position="48"/>
        <end position="193"/>
    </location>
</feature>
<gene>
    <name evidence="6" type="ORF">V6N11_014672</name>
</gene>
<dbReference type="InterPro" id="IPR041546">
    <property type="entry name" value="ClpA/ClpB_AAA_lid"/>
</dbReference>
<keyword evidence="2" id="KW-0547">Nucleotide-binding</keyword>
<evidence type="ECO:0000313" key="6">
    <source>
        <dbReference type="EMBL" id="KAK9039472.1"/>
    </source>
</evidence>
<dbReference type="InterPro" id="IPR027417">
    <property type="entry name" value="P-loop_NTPase"/>
</dbReference>
<evidence type="ECO:0000256" key="1">
    <source>
        <dbReference type="ARBA" id="ARBA00022737"/>
    </source>
</evidence>
<dbReference type="PROSITE" id="PS51903">
    <property type="entry name" value="CLP_R"/>
    <property type="match status" value="1"/>
</dbReference>
<proteinExistence type="predicted"/>
<dbReference type="SUPFAM" id="SSF52540">
    <property type="entry name" value="P-loop containing nucleoside triphosphate hydrolases"/>
    <property type="match status" value="1"/>
</dbReference>
<dbReference type="InterPro" id="IPR036628">
    <property type="entry name" value="Clp_N_dom_sf"/>
</dbReference>
<dbReference type="EMBL" id="JBBPBN010000004">
    <property type="protein sequence ID" value="KAK9039472.1"/>
    <property type="molecule type" value="Genomic_DNA"/>
</dbReference>
<reference evidence="6 7" key="1">
    <citation type="journal article" date="2024" name="G3 (Bethesda)">
        <title>Genome assembly of Hibiscus sabdariffa L. provides insights into metabolisms of medicinal natural products.</title>
        <authorList>
            <person name="Kim T."/>
        </authorList>
    </citation>
    <scope>NUCLEOTIDE SEQUENCE [LARGE SCALE GENOMIC DNA]</scope>
    <source>
        <strain evidence="6">TK-2024</strain>
        <tissue evidence="6">Old leaves</tissue>
    </source>
</reference>
<dbReference type="Proteomes" id="UP001396334">
    <property type="component" value="Unassembled WGS sequence"/>
</dbReference>
<comment type="caution">
    <text evidence="6">The sequence shown here is derived from an EMBL/GenBank/DDBJ whole genome shotgun (WGS) entry which is preliminary data.</text>
</comment>
<dbReference type="PANTHER" id="PTHR11638">
    <property type="entry name" value="ATP-DEPENDENT CLP PROTEASE"/>
    <property type="match status" value="1"/>
</dbReference>
<dbReference type="Pfam" id="PF02861">
    <property type="entry name" value="Clp_N"/>
    <property type="match status" value="1"/>
</dbReference>
<protein>
    <recommendedName>
        <fullName evidence="5">Clp R domain-containing protein</fullName>
    </recommendedName>
</protein>
<dbReference type="SUPFAM" id="SSF81923">
    <property type="entry name" value="Double Clp-N motif"/>
    <property type="match status" value="1"/>
</dbReference>
<dbReference type="Gene3D" id="4.10.860.10">
    <property type="entry name" value="UVR domain"/>
    <property type="match status" value="1"/>
</dbReference>
<dbReference type="Gene3D" id="1.10.8.60">
    <property type="match status" value="1"/>
</dbReference>
<dbReference type="Pfam" id="PF17871">
    <property type="entry name" value="AAA_lid_9"/>
    <property type="match status" value="1"/>
</dbReference>
<dbReference type="InterPro" id="IPR050130">
    <property type="entry name" value="ClpA_ClpB"/>
</dbReference>
<organism evidence="6 7">
    <name type="scientific">Hibiscus sabdariffa</name>
    <name type="common">roselle</name>
    <dbReference type="NCBI Taxonomy" id="183260"/>
    <lineage>
        <taxon>Eukaryota</taxon>
        <taxon>Viridiplantae</taxon>
        <taxon>Streptophyta</taxon>
        <taxon>Embryophyta</taxon>
        <taxon>Tracheophyta</taxon>
        <taxon>Spermatophyta</taxon>
        <taxon>Magnoliopsida</taxon>
        <taxon>eudicotyledons</taxon>
        <taxon>Gunneridae</taxon>
        <taxon>Pentapetalae</taxon>
        <taxon>rosids</taxon>
        <taxon>malvids</taxon>
        <taxon>Malvales</taxon>
        <taxon>Malvaceae</taxon>
        <taxon>Malvoideae</taxon>
        <taxon>Hibiscus</taxon>
    </lineage>
</organism>
<dbReference type="PANTHER" id="PTHR11638:SF155">
    <property type="entry name" value="CHAPERONE PROTEIN CLPC1, CHLOROPLASTIC-LIKE"/>
    <property type="match status" value="1"/>
</dbReference>
<keyword evidence="3" id="KW-0067">ATP-binding</keyword>
<name>A0ABR2TQK0_9ROSI</name>